<evidence type="ECO:0000313" key="4">
    <source>
        <dbReference type="EMBL" id="TPX32512.1"/>
    </source>
</evidence>
<dbReference type="PANTHER" id="PTHR24171">
    <property type="entry name" value="ANKYRIN REPEAT DOMAIN-CONTAINING PROTEIN 39-RELATED"/>
    <property type="match status" value="1"/>
</dbReference>
<dbReference type="Gene3D" id="1.25.40.20">
    <property type="entry name" value="Ankyrin repeat-containing domain"/>
    <property type="match status" value="1"/>
</dbReference>
<keyword evidence="5" id="KW-1185">Reference proteome</keyword>
<dbReference type="Pfam" id="PF00023">
    <property type="entry name" value="Ank"/>
    <property type="match status" value="1"/>
</dbReference>
<dbReference type="GO" id="GO:0085020">
    <property type="term" value="P:protein K6-linked ubiquitination"/>
    <property type="evidence" value="ECO:0007669"/>
    <property type="project" value="TreeGrafter"/>
</dbReference>
<dbReference type="RefSeq" id="XP_031023699.1">
    <property type="nucleotide sequence ID" value="XM_031170314.1"/>
</dbReference>
<proteinExistence type="predicted"/>
<dbReference type="Proteomes" id="UP000319731">
    <property type="component" value="Unassembled WGS sequence"/>
</dbReference>
<evidence type="ECO:0000256" key="2">
    <source>
        <dbReference type="ARBA" id="ARBA00023043"/>
    </source>
</evidence>
<protein>
    <submittedName>
        <fullName evidence="4">Uncharacterized protein</fullName>
    </submittedName>
</protein>
<organism evidence="4 5">
    <name type="scientific">Synchytrium microbalum</name>
    <dbReference type="NCBI Taxonomy" id="1806994"/>
    <lineage>
        <taxon>Eukaryota</taxon>
        <taxon>Fungi</taxon>
        <taxon>Fungi incertae sedis</taxon>
        <taxon>Chytridiomycota</taxon>
        <taxon>Chytridiomycota incertae sedis</taxon>
        <taxon>Chytridiomycetes</taxon>
        <taxon>Synchytriales</taxon>
        <taxon>Synchytriaceae</taxon>
        <taxon>Synchytrium</taxon>
    </lineage>
</organism>
<dbReference type="SMART" id="SM00248">
    <property type="entry name" value="ANK"/>
    <property type="match status" value="1"/>
</dbReference>
<keyword evidence="1" id="KW-0677">Repeat</keyword>
<dbReference type="EMBL" id="QEAO01000029">
    <property type="protein sequence ID" value="TPX32512.1"/>
    <property type="molecule type" value="Genomic_DNA"/>
</dbReference>
<feature type="repeat" description="ANK" evidence="3">
    <location>
        <begin position="93"/>
        <end position="125"/>
    </location>
</feature>
<dbReference type="InterPro" id="IPR036770">
    <property type="entry name" value="Ankyrin_rpt-contain_sf"/>
</dbReference>
<comment type="caution">
    <text evidence="4">The sequence shown here is derived from an EMBL/GenBank/DDBJ whole genome shotgun (WGS) entry which is preliminary data.</text>
</comment>
<gene>
    <name evidence="4" type="ORF">SmJEL517_g04386</name>
</gene>
<keyword evidence="2 3" id="KW-0040">ANK repeat</keyword>
<dbReference type="OrthoDB" id="194358at2759"/>
<reference evidence="4 5" key="1">
    <citation type="journal article" date="2019" name="Sci. Rep.">
        <title>Comparative genomics of chytrid fungi reveal insights into the obligate biotrophic and pathogenic lifestyle of Synchytrium endobioticum.</title>
        <authorList>
            <person name="van de Vossenberg B.T.L.H."/>
            <person name="Warris S."/>
            <person name="Nguyen H.D.T."/>
            <person name="van Gent-Pelzer M.P.E."/>
            <person name="Joly D.L."/>
            <person name="van de Geest H.C."/>
            <person name="Bonants P.J.M."/>
            <person name="Smith D.S."/>
            <person name="Levesque C.A."/>
            <person name="van der Lee T.A.J."/>
        </authorList>
    </citation>
    <scope>NUCLEOTIDE SEQUENCE [LARGE SCALE GENOMIC DNA]</scope>
    <source>
        <strain evidence="4 5">JEL517</strain>
    </source>
</reference>
<dbReference type="PANTHER" id="PTHR24171:SF8">
    <property type="entry name" value="BRCA1-ASSOCIATED RING DOMAIN PROTEIN 1"/>
    <property type="match status" value="1"/>
</dbReference>
<name>A0A507BYL8_9FUNG</name>
<dbReference type="STRING" id="1806994.A0A507BYL8"/>
<dbReference type="PROSITE" id="PS50297">
    <property type="entry name" value="ANK_REP_REGION"/>
    <property type="match status" value="1"/>
</dbReference>
<sequence length="145" mass="15780">MATIENVFEAIKAGDSDKVRALLLNDKTLLTQKHRDPTAKPDAAIELDLYKFCGAYLGQMTALQYSLLVGQDSIANDIAERTFKEDLDVTFGGGNTALHLASLLGAKDLVKLLLEHGAQPQLKNNKGFSPVDMSDEPDMLALFSQ</sequence>
<dbReference type="PROSITE" id="PS50088">
    <property type="entry name" value="ANK_REPEAT"/>
    <property type="match status" value="1"/>
</dbReference>
<dbReference type="SUPFAM" id="SSF48403">
    <property type="entry name" value="Ankyrin repeat"/>
    <property type="match status" value="1"/>
</dbReference>
<accession>A0A507BYL8</accession>
<dbReference type="AlphaFoldDB" id="A0A507BYL8"/>
<dbReference type="InterPro" id="IPR002110">
    <property type="entry name" value="Ankyrin_rpt"/>
</dbReference>
<dbReference type="GO" id="GO:0004842">
    <property type="term" value="F:ubiquitin-protein transferase activity"/>
    <property type="evidence" value="ECO:0007669"/>
    <property type="project" value="TreeGrafter"/>
</dbReference>
<evidence type="ECO:0000313" key="5">
    <source>
        <dbReference type="Proteomes" id="UP000319731"/>
    </source>
</evidence>
<evidence type="ECO:0000256" key="3">
    <source>
        <dbReference type="PROSITE-ProRule" id="PRU00023"/>
    </source>
</evidence>
<dbReference type="GeneID" id="42005611"/>
<evidence type="ECO:0000256" key="1">
    <source>
        <dbReference type="ARBA" id="ARBA00022737"/>
    </source>
</evidence>